<organism evidence="3 4">
    <name type="scientific">Drouetiella hepatica Uher 2000/2452</name>
    <dbReference type="NCBI Taxonomy" id="904376"/>
    <lineage>
        <taxon>Bacteria</taxon>
        <taxon>Bacillati</taxon>
        <taxon>Cyanobacteriota</taxon>
        <taxon>Cyanophyceae</taxon>
        <taxon>Oculatellales</taxon>
        <taxon>Oculatellaceae</taxon>
        <taxon>Drouetiella</taxon>
    </lineage>
</organism>
<dbReference type="InterPro" id="IPR051043">
    <property type="entry name" value="Sulfatase_Mod_Factor_Kinase"/>
</dbReference>
<dbReference type="Gene3D" id="3.40.50.1460">
    <property type="match status" value="1"/>
</dbReference>
<dbReference type="InterPro" id="IPR016187">
    <property type="entry name" value="CTDL_fold"/>
</dbReference>
<evidence type="ECO:0000259" key="2">
    <source>
        <dbReference type="PROSITE" id="PS50222"/>
    </source>
</evidence>
<reference evidence="3" key="1">
    <citation type="submission" date="2021-05" db="EMBL/GenBank/DDBJ databases">
        <authorList>
            <person name="Pietrasiak N."/>
            <person name="Ward R."/>
            <person name="Stajich J.E."/>
            <person name="Kurbessoian T."/>
        </authorList>
    </citation>
    <scope>NUCLEOTIDE SEQUENCE</scope>
    <source>
        <strain evidence="3">UHER 2000/2452</strain>
    </source>
</reference>
<dbReference type="InterPro" id="IPR011600">
    <property type="entry name" value="Pept_C14_caspase"/>
</dbReference>
<dbReference type="InterPro" id="IPR029030">
    <property type="entry name" value="Caspase-like_dom_sf"/>
</dbReference>
<reference evidence="3" key="2">
    <citation type="journal article" date="2022" name="Microbiol. Resour. Announc.">
        <title>Metagenome Sequencing to Explore Phylogenomics of Terrestrial Cyanobacteria.</title>
        <authorList>
            <person name="Ward R.D."/>
            <person name="Stajich J.E."/>
            <person name="Johansen J.R."/>
            <person name="Huntemann M."/>
            <person name="Clum A."/>
            <person name="Foster B."/>
            <person name="Foster B."/>
            <person name="Roux S."/>
            <person name="Palaniappan K."/>
            <person name="Varghese N."/>
            <person name="Mukherjee S."/>
            <person name="Reddy T.B.K."/>
            <person name="Daum C."/>
            <person name="Copeland A."/>
            <person name="Chen I.A."/>
            <person name="Ivanova N.N."/>
            <person name="Kyrpides N.C."/>
            <person name="Shapiro N."/>
            <person name="Eloe-Fadrosh E.A."/>
            <person name="Pietrasiak N."/>
        </authorList>
    </citation>
    <scope>NUCLEOTIDE SEQUENCE</scope>
    <source>
        <strain evidence="3">UHER 2000/2452</strain>
    </source>
</reference>
<dbReference type="PANTHER" id="PTHR23150">
    <property type="entry name" value="SULFATASE MODIFYING FACTOR 1, 2"/>
    <property type="match status" value="1"/>
</dbReference>
<feature type="domain" description="EF-hand" evidence="2">
    <location>
        <begin position="196"/>
        <end position="218"/>
    </location>
</feature>
<dbReference type="EMBL" id="JAHHHD010000084">
    <property type="protein sequence ID" value="MBW4662550.1"/>
    <property type="molecule type" value="Genomic_DNA"/>
</dbReference>
<dbReference type="PROSITE" id="PS50222">
    <property type="entry name" value="EF_HAND_2"/>
    <property type="match status" value="1"/>
</dbReference>
<dbReference type="GO" id="GO:0006508">
    <property type="term" value="P:proteolysis"/>
    <property type="evidence" value="ECO:0007669"/>
    <property type="project" value="InterPro"/>
</dbReference>
<dbReference type="Pfam" id="PF00656">
    <property type="entry name" value="Peptidase_C14"/>
    <property type="match status" value="1"/>
</dbReference>
<dbReference type="NCBIfam" id="NF047832">
    <property type="entry name" value="caspase_w_EACC1"/>
    <property type="match status" value="1"/>
</dbReference>
<dbReference type="GO" id="GO:0120147">
    <property type="term" value="F:formylglycine-generating oxidase activity"/>
    <property type="evidence" value="ECO:0007669"/>
    <property type="project" value="TreeGrafter"/>
</dbReference>
<dbReference type="Pfam" id="PF03781">
    <property type="entry name" value="FGE-sulfatase"/>
    <property type="match status" value="1"/>
</dbReference>
<comment type="caution">
    <text evidence="3">The sequence shown here is derived from an EMBL/GenBank/DDBJ whole genome shotgun (WGS) entry which is preliminary data.</text>
</comment>
<dbReference type="PROSITE" id="PS00018">
    <property type="entry name" value="EF_HAND_1"/>
    <property type="match status" value="1"/>
</dbReference>
<dbReference type="AlphaFoldDB" id="A0A951QIT2"/>
<dbReference type="InterPro" id="IPR005532">
    <property type="entry name" value="SUMF_dom"/>
</dbReference>
<feature type="region of interest" description="Disordered" evidence="1">
    <location>
        <begin position="357"/>
        <end position="377"/>
    </location>
</feature>
<dbReference type="InterPro" id="IPR002048">
    <property type="entry name" value="EF_hand_dom"/>
</dbReference>
<gene>
    <name evidence="3" type="ORF">KME15_28220</name>
</gene>
<dbReference type="Proteomes" id="UP000757435">
    <property type="component" value="Unassembled WGS sequence"/>
</dbReference>
<evidence type="ECO:0000313" key="4">
    <source>
        <dbReference type="Proteomes" id="UP000757435"/>
    </source>
</evidence>
<name>A0A951QIT2_9CYAN</name>
<evidence type="ECO:0000256" key="1">
    <source>
        <dbReference type="SAM" id="MobiDB-lite"/>
    </source>
</evidence>
<dbReference type="PANTHER" id="PTHR23150:SF19">
    <property type="entry name" value="FORMYLGLYCINE-GENERATING ENZYME"/>
    <property type="match status" value="1"/>
</dbReference>
<dbReference type="SUPFAM" id="SSF56436">
    <property type="entry name" value="C-type lectin-like"/>
    <property type="match status" value="1"/>
</dbReference>
<dbReference type="SUPFAM" id="SSF52129">
    <property type="entry name" value="Caspase-like"/>
    <property type="match status" value="1"/>
</dbReference>
<dbReference type="InterPro" id="IPR042095">
    <property type="entry name" value="SUMF_sf"/>
</dbReference>
<dbReference type="GO" id="GO:0005509">
    <property type="term" value="F:calcium ion binding"/>
    <property type="evidence" value="ECO:0007669"/>
    <property type="project" value="InterPro"/>
</dbReference>
<dbReference type="GO" id="GO:0004197">
    <property type="term" value="F:cysteine-type endopeptidase activity"/>
    <property type="evidence" value="ECO:0007669"/>
    <property type="project" value="InterPro"/>
</dbReference>
<accession>A0A951QIT2</accession>
<dbReference type="Gene3D" id="3.90.1580.10">
    <property type="entry name" value="paralog of FGE (formylglycine-generating enzyme)"/>
    <property type="match status" value="1"/>
</dbReference>
<sequence length="664" mass="75324">MRKVALLVGISEYEPELAALPSAAKDVEAMQRVLRHPEMGEFDEVIALINKPRQEIEDAIYTLFADRQKDDLLLLYFSGHGITVDSGEFYLSTRSTVKDGSRLRPTTAVAARDIHGWMNDSRSKRQVVILDCCFSGAFARGMTAKGEVNVHEQLGGEGRALLTASTSTQYAFEQEAFDLSIYTHFLVEGLEKGAADRDGDGIISVDELHEYVRGKVKEAAPAMTPEFYPVREGHRIFLAKSPKDDPKLKYRKEVERLVAQGKFSVFARRLLNDKRQDWGLSLEESAATEFEVLRPFREYARKLQEYEEALVEAIADEFPLSEFAQRDLQDYRSHLALKESDAEAIESRLFAPKWAERQQVQPPTLTQPETRLQHTPPTIKTQPFEFETAILVIKNQKPVITRSRKAAKAFAEDLGNGVTLDLVAIPGGTFLMGSPTHELERDTCEDPQHLVTVQPFCMGKYPVTQTQWRSVTQLPKINLDLNPDPSFFKGDKRPVEQVSWDEAIEFCDRLSRKTGRAYRLPSEAEWEYACRAGTTMPFYFGETLTPKLANYDCEYTYGTGIKGTYRQGLTTEVACFLANAFGLFDMHGNVWEWCIDHWHENYQGAPSDGSAWLSMNNNLSRRIRGGSWNNNPRLCRSAYRNRNKRNYQSNNLGFRVSVSLASTP</sequence>
<feature type="compositionally biased region" description="Polar residues" evidence="1">
    <location>
        <begin position="358"/>
        <end position="377"/>
    </location>
</feature>
<dbReference type="InterPro" id="IPR018247">
    <property type="entry name" value="EF_Hand_1_Ca_BS"/>
</dbReference>
<protein>
    <submittedName>
        <fullName evidence="3">SUMF1/EgtB/PvdO family nonheme iron enzyme</fullName>
    </submittedName>
</protein>
<evidence type="ECO:0000313" key="3">
    <source>
        <dbReference type="EMBL" id="MBW4662550.1"/>
    </source>
</evidence>
<proteinExistence type="predicted"/>